<feature type="region of interest" description="Disordered" evidence="5">
    <location>
        <begin position="119"/>
        <end position="152"/>
    </location>
</feature>
<gene>
    <name evidence="6" type="ORF">CB5_LOCUS15068</name>
</gene>
<dbReference type="PANTHER" id="PTHR33191">
    <property type="entry name" value="RIPENING-RELATED PROTEIN 2-RELATED"/>
    <property type="match status" value="1"/>
</dbReference>
<accession>A0A6V7PM21</accession>
<dbReference type="GO" id="GO:0005576">
    <property type="term" value="C:extracellular region"/>
    <property type="evidence" value="ECO:0007669"/>
    <property type="project" value="UniProtKB-SubCell"/>
</dbReference>
<comment type="subcellular location">
    <subcellularLocation>
        <location evidence="1">Secreted</location>
    </subcellularLocation>
</comment>
<evidence type="ECO:0000313" key="6">
    <source>
        <dbReference type="EMBL" id="CAD1831857.1"/>
    </source>
</evidence>
<sequence length="243" mass="27592">MTRYRTRYHRRGPRRWWRRIEEKKKEDRSAASAESEASRARGALARLDRSIDRSISHGEFFSCIRHHPTTSSICCCCRRVRTSDQILPRERPLTRQVRQVQPRKLLGLLRAGQALPAVPLLPSGHRADPRDHDAEQLRQGRDGGGPSECDNKYHPDHEMVVALSTGWFDRSSRCLKNIRIAAANGRSVLAKVVDECDSVHGCDEEHDFQPPCPNNVVDASPAVWKALGIPKKVGEHRITWSDV</sequence>
<protein>
    <recommendedName>
        <fullName evidence="7">Ripening-related protein 4</fullName>
    </recommendedName>
</protein>
<dbReference type="AlphaFoldDB" id="A0A6V7PM21"/>
<organism evidence="6">
    <name type="scientific">Ananas comosus var. bracteatus</name>
    <name type="common">red pineapple</name>
    <dbReference type="NCBI Taxonomy" id="296719"/>
    <lineage>
        <taxon>Eukaryota</taxon>
        <taxon>Viridiplantae</taxon>
        <taxon>Streptophyta</taxon>
        <taxon>Embryophyta</taxon>
        <taxon>Tracheophyta</taxon>
        <taxon>Spermatophyta</taxon>
        <taxon>Magnoliopsida</taxon>
        <taxon>Liliopsida</taxon>
        <taxon>Poales</taxon>
        <taxon>Bromeliaceae</taxon>
        <taxon>Bromelioideae</taxon>
        <taxon>Ananas</taxon>
    </lineage>
</organism>
<dbReference type="PANTHER" id="PTHR33191:SF58">
    <property type="entry name" value="RIPENING-RELATED PROTEIN 1"/>
    <property type="match status" value="1"/>
</dbReference>
<dbReference type="InterPro" id="IPR039271">
    <property type="entry name" value="Kiwellin-like"/>
</dbReference>
<dbReference type="Gene3D" id="2.40.40.10">
    <property type="entry name" value="RlpA-like domain"/>
    <property type="match status" value="1"/>
</dbReference>
<evidence type="ECO:0008006" key="7">
    <source>
        <dbReference type="Google" id="ProtNLM"/>
    </source>
</evidence>
<evidence type="ECO:0000256" key="3">
    <source>
        <dbReference type="ARBA" id="ARBA00022525"/>
    </source>
</evidence>
<dbReference type="InterPro" id="IPR036908">
    <property type="entry name" value="RlpA-like_sf"/>
</dbReference>
<comment type="similarity">
    <text evidence="2">Belongs to the kiwellin family.</text>
</comment>
<feature type="compositionally biased region" description="Basic and acidic residues" evidence="5">
    <location>
        <begin position="125"/>
        <end position="141"/>
    </location>
</feature>
<evidence type="ECO:0000256" key="5">
    <source>
        <dbReference type="SAM" id="MobiDB-lite"/>
    </source>
</evidence>
<proteinExistence type="inferred from homology"/>
<dbReference type="EMBL" id="LR862149">
    <property type="protein sequence ID" value="CAD1831857.1"/>
    <property type="molecule type" value="Genomic_DNA"/>
</dbReference>
<evidence type="ECO:0000256" key="2">
    <source>
        <dbReference type="ARBA" id="ARBA00005592"/>
    </source>
</evidence>
<dbReference type="SUPFAM" id="SSF50685">
    <property type="entry name" value="Barwin-like endoglucanases"/>
    <property type="match status" value="1"/>
</dbReference>
<dbReference type="Pfam" id="PF24300">
    <property type="entry name" value="KWL1"/>
    <property type="match status" value="1"/>
</dbReference>
<dbReference type="CDD" id="cd22270">
    <property type="entry name" value="DPBB_kiwellin-like"/>
    <property type="match status" value="1"/>
</dbReference>
<evidence type="ECO:0000256" key="1">
    <source>
        <dbReference type="ARBA" id="ARBA00004613"/>
    </source>
</evidence>
<evidence type="ECO:0000256" key="4">
    <source>
        <dbReference type="ARBA" id="ARBA00022729"/>
    </source>
</evidence>
<keyword evidence="3" id="KW-0964">Secreted</keyword>
<reference evidence="6" key="1">
    <citation type="submission" date="2020-07" db="EMBL/GenBank/DDBJ databases">
        <authorList>
            <person name="Lin J."/>
        </authorList>
    </citation>
    <scope>NUCLEOTIDE SEQUENCE</scope>
</reference>
<keyword evidence="4" id="KW-0732">Signal</keyword>
<name>A0A6V7PM21_ANACO</name>